<dbReference type="AlphaFoldDB" id="A0A1M6T5B6"/>
<proteinExistence type="predicted"/>
<dbReference type="Proteomes" id="UP000184301">
    <property type="component" value="Unassembled WGS sequence"/>
</dbReference>
<dbReference type="EMBL" id="FQZY01000055">
    <property type="protein sequence ID" value="SHK52120.1"/>
    <property type="molecule type" value="Genomic_DNA"/>
</dbReference>
<name>A0A1M6T5B6_9FIRM</name>
<dbReference type="Pfam" id="PF04754">
    <property type="entry name" value="Transposase_31"/>
    <property type="match status" value="1"/>
</dbReference>
<evidence type="ECO:0000256" key="1">
    <source>
        <dbReference type="SAM" id="MobiDB-lite"/>
    </source>
</evidence>
<feature type="compositionally biased region" description="Basic and acidic residues" evidence="1">
    <location>
        <begin position="1"/>
        <end position="10"/>
    </location>
</feature>
<evidence type="ECO:0000313" key="4">
    <source>
        <dbReference type="Proteomes" id="UP000184301"/>
    </source>
</evidence>
<dbReference type="OrthoDB" id="2027750at2"/>
<keyword evidence="4" id="KW-1185">Reference proteome</keyword>
<organism evidence="3 4">
    <name type="scientific">Hespellia stercorisuis DSM 15480</name>
    <dbReference type="NCBI Taxonomy" id="1121950"/>
    <lineage>
        <taxon>Bacteria</taxon>
        <taxon>Bacillati</taxon>
        <taxon>Bacillota</taxon>
        <taxon>Clostridia</taxon>
        <taxon>Lachnospirales</taxon>
        <taxon>Lachnospiraceae</taxon>
        <taxon>Hespellia</taxon>
    </lineage>
</organism>
<feature type="region of interest" description="Disordered" evidence="1">
    <location>
        <begin position="1"/>
        <end position="23"/>
    </location>
</feature>
<evidence type="ECO:0000259" key="2">
    <source>
        <dbReference type="Pfam" id="PF04754"/>
    </source>
</evidence>
<accession>A0A1M6T5B6</accession>
<evidence type="ECO:0000313" key="3">
    <source>
        <dbReference type="EMBL" id="SHK52120.1"/>
    </source>
</evidence>
<protein>
    <submittedName>
        <fullName evidence="3">Putative transposase, YhgA-like</fullName>
    </submittedName>
</protein>
<dbReference type="RefSeq" id="WP_073112148.1">
    <property type="nucleotide sequence ID" value="NZ_FQZY01000055.1"/>
</dbReference>
<sequence length="311" mass="36188">MAVTKEKKQLAAETQQEVEPMLQEHHAKDHANKYLEDYPDVFADIFNVLLFKKEMIRPEDLIQGPTESVYKEENGRTFKEQRRDTTKYVQKLGTTMSLIGIDNQTAEDQDMTIRVMGYDYAAYRNQIQTGNVRYPIITAVLYFGDKRWSKAKELKELFDNGNAEFAAYAQNYKLHLIEVAHIPKKIRNELTSDFREVAAFFANRNKKGYQPSKRKLRHVEAVLKMLEVFTGDKRYQDIENEIMKAVEKGDEITMCEFAERMTQKGINQEREHGIAALVESLRELDVPEMGIVEMIIKRYALSKTAAKKYVH</sequence>
<feature type="domain" description="Transposase (putative) YhgA-like" evidence="2">
    <location>
        <begin position="101"/>
        <end position="185"/>
    </location>
</feature>
<gene>
    <name evidence="3" type="ORF">SAMN02745243_03133</name>
</gene>
<dbReference type="InterPro" id="IPR006842">
    <property type="entry name" value="Transposase_31"/>
</dbReference>
<reference evidence="3 4" key="1">
    <citation type="submission" date="2016-11" db="EMBL/GenBank/DDBJ databases">
        <authorList>
            <person name="Jaros S."/>
            <person name="Januszkiewicz K."/>
            <person name="Wedrychowicz H."/>
        </authorList>
    </citation>
    <scope>NUCLEOTIDE SEQUENCE [LARGE SCALE GENOMIC DNA]</scope>
    <source>
        <strain evidence="3 4">DSM 15480</strain>
    </source>
</reference>